<dbReference type="PROSITE" id="PS51184">
    <property type="entry name" value="JMJC"/>
    <property type="match status" value="1"/>
</dbReference>
<dbReference type="InterPro" id="IPR041667">
    <property type="entry name" value="Cupin_8"/>
</dbReference>
<dbReference type="Gene3D" id="2.60.120.10">
    <property type="entry name" value="Jelly Rolls"/>
    <property type="match status" value="1"/>
</dbReference>
<name>A0A9W6SVU6_CANBO</name>
<dbReference type="InterPro" id="IPR014710">
    <property type="entry name" value="RmlC-like_jellyroll"/>
</dbReference>
<proteinExistence type="predicted"/>
<dbReference type="Proteomes" id="UP001165120">
    <property type="component" value="Unassembled WGS sequence"/>
</dbReference>
<dbReference type="Gene3D" id="2.60.120.650">
    <property type="entry name" value="Cupin"/>
    <property type="match status" value="1"/>
</dbReference>
<keyword evidence="4" id="KW-1185">Reference proteome</keyword>
<organism evidence="3 4">
    <name type="scientific">Candida boidinii</name>
    <name type="common">Yeast</name>
    <dbReference type="NCBI Taxonomy" id="5477"/>
    <lineage>
        <taxon>Eukaryota</taxon>
        <taxon>Fungi</taxon>
        <taxon>Dikarya</taxon>
        <taxon>Ascomycota</taxon>
        <taxon>Saccharomycotina</taxon>
        <taxon>Pichiomycetes</taxon>
        <taxon>Pichiales</taxon>
        <taxon>Pichiaceae</taxon>
        <taxon>Ogataea</taxon>
        <taxon>Ogataea/Candida clade</taxon>
    </lineage>
</organism>
<dbReference type="PANTHER" id="PTHR12461">
    <property type="entry name" value="HYPOXIA-INDUCIBLE FACTOR 1 ALPHA INHIBITOR-RELATED"/>
    <property type="match status" value="1"/>
</dbReference>
<evidence type="ECO:0000256" key="1">
    <source>
        <dbReference type="SAM" id="MobiDB-lite"/>
    </source>
</evidence>
<evidence type="ECO:0000313" key="4">
    <source>
        <dbReference type="Proteomes" id="UP001165120"/>
    </source>
</evidence>
<dbReference type="InterPro" id="IPR003347">
    <property type="entry name" value="JmjC_dom"/>
</dbReference>
<evidence type="ECO:0000313" key="3">
    <source>
        <dbReference type="EMBL" id="GME68120.1"/>
    </source>
</evidence>
<feature type="compositionally biased region" description="Basic and acidic residues" evidence="1">
    <location>
        <begin position="1"/>
        <end position="19"/>
    </location>
</feature>
<feature type="region of interest" description="Disordered" evidence="1">
    <location>
        <begin position="1"/>
        <end position="25"/>
    </location>
</feature>
<dbReference type="EMBL" id="BSXN01000331">
    <property type="protein sequence ID" value="GME68120.1"/>
    <property type="molecule type" value="Genomic_DNA"/>
</dbReference>
<dbReference type="Pfam" id="PF13621">
    <property type="entry name" value="Cupin_8"/>
    <property type="match status" value="1"/>
</dbReference>
<sequence length="543" mass="61771">MVTKKRESDSLKIDLDSKRAKSGNESITDDYSGFKITQAGIELPVVDLNDITKETFQREYIMRRKPCLISGIIPGLQAERFGIEQLESTLEFENNLQVEKKINGGFGSGVNREKMSLSSFIERILNGDDSLYLTTQYTEDDAEKHGNVDPPSDYDEDEDEEDKMESIPKFASIENASQSSLDFNDLRDDYDDLESDEDFEEEDFEDDLNENYVDVKLQLTSEEANQRIAELFQGPLKNMYKKSDILPVQPEILDILVPQQINIWVGSSPKRSVDIEKGIDESQSDLGIGRSVPGNGTSSGLHHDHADNIYVPIMGHKRFTLFSPNNVTKLYTVGKVDKLYNSGVINYTRTPEFPSWANIREDGAMISEVAKQRLELSDIAGGANLGEDERKELLKIIADEEEALNKIEVAHIGEIKKDPPSFSRIPPALLHLDELKNDEIRQKLEAYLEKYYPEFAKIKELKITVDVKPGQMLYLPAGWFHEVTSYGTSDKCEGHSRAHIALNYWYNPPGRMDPSDPYTDDYWKADFERTLASIENYQKEEVD</sequence>
<feature type="region of interest" description="Disordered" evidence="1">
    <location>
        <begin position="137"/>
        <end position="164"/>
    </location>
</feature>
<dbReference type="AlphaFoldDB" id="A0A9W6SVU6"/>
<protein>
    <submittedName>
        <fullName evidence="3">Unnamed protein product</fullName>
    </submittedName>
</protein>
<evidence type="ECO:0000259" key="2">
    <source>
        <dbReference type="PROSITE" id="PS51184"/>
    </source>
</evidence>
<comment type="caution">
    <text evidence="3">The sequence shown here is derived from an EMBL/GenBank/DDBJ whole genome shotgun (WGS) entry which is preliminary data.</text>
</comment>
<gene>
    <name evidence="3" type="ORF">Cboi02_000140900</name>
</gene>
<feature type="compositionally biased region" description="Acidic residues" evidence="1">
    <location>
        <begin position="152"/>
        <end position="163"/>
    </location>
</feature>
<dbReference type="PANTHER" id="PTHR12461:SF100">
    <property type="entry name" value="JMJC DOMAIN-CONTAINING PROTEIN 4"/>
    <property type="match status" value="1"/>
</dbReference>
<feature type="domain" description="JmjC" evidence="2">
    <location>
        <begin position="246"/>
        <end position="523"/>
    </location>
</feature>
<dbReference type="SUPFAM" id="SSF51197">
    <property type="entry name" value="Clavaminate synthase-like"/>
    <property type="match status" value="1"/>
</dbReference>
<reference evidence="3" key="1">
    <citation type="submission" date="2023-04" db="EMBL/GenBank/DDBJ databases">
        <title>Candida boidinii NBRC 10035.</title>
        <authorList>
            <person name="Ichikawa N."/>
            <person name="Sato H."/>
            <person name="Tonouchi N."/>
        </authorList>
    </citation>
    <scope>NUCLEOTIDE SEQUENCE</scope>
    <source>
        <strain evidence="3">NBRC 10035</strain>
    </source>
</reference>
<accession>A0A9W6SVU6</accession>